<evidence type="ECO:0000256" key="1">
    <source>
        <dbReference type="ARBA" id="ARBA00007787"/>
    </source>
</evidence>
<protein>
    <submittedName>
        <fullName evidence="7">Glutaredoxin 3</fullName>
    </submittedName>
</protein>
<reference evidence="7 8" key="1">
    <citation type="submission" date="2020-04" db="EMBL/GenBank/DDBJ databases">
        <authorList>
            <person name="Graf S J."/>
        </authorList>
    </citation>
    <scope>NUCLEOTIDE SEQUENCE [LARGE SCALE GENOMIC DNA]</scope>
    <source>
        <strain evidence="7">1</strain>
    </source>
</reference>
<dbReference type="SUPFAM" id="SSF52833">
    <property type="entry name" value="Thioredoxin-like"/>
    <property type="match status" value="1"/>
</dbReference>
<keyword evidence="8" id="KW-1185">Reference proteome</keyword>
<dbReference type="Gene3D" id="3.40.30.10">
    <property type="entry name" value="Glutaredoxin"/>
    <property type="match status" value="1"/>
</dbReference>
<name>A0A6J5JY33_9GAMM</name>
<keyword evidence="4" id="KW-1015">Disulfide bond</keyword>
<proteinExistence type="inferred from homology"/>
<dbReference type="PROSITE" id="PS51354">
    <property type="entry name" value="GLUTAREDOXIN_2"/>
    <property type="match status" value="1"/>
</dbReference>
<evidence type="ECO:0000256" key="5">
    <source>
        <dbReference type="ARBA" id="ARBA00023284"/>
    </source>
</evidence>
<accession>A0A6J5JY33</accession>
<sequence length="75" mass="8927">MNMNILIYTTQTCTYCNLAKNLLKEKKLQFTEINIETDLNIFKELIKKTSHKTVPQIFINEKFIGGYTELYEYLK</sequence>
<evidence type="ECO:0000256" key="2">
    <source>
        <dbReference type="ARBA" id="ARBA00022448"/>
    </source>
</evidence>
<keyword evidence="2" id="KW-0813">Transport</keyword>
<evidence type="ECO:0000313" key="8">
    <source>
        <dbReference type="Proteomes" id="UP000509549"/>
    </source>
</evidence>
<feature type="domain" description="Glutaredoxin" evidence="6">
    <location>
        <begin position="5"/>
        <end position="64"/>
    </location>
</feature>
<dbReference type="InterPro" id="IPR002109">
    <property type="entry name" value="Glutaredoxin"/>
</dbReference>
<dbReference type="InterPro" id="IPR036249">
    <property type="entry name" value="Thioredoxin-like_sf"/>
</dbReference>
<comment type="similarity">
    <text evidence="1">Belongs to the glutaredoxin family.</text>
</comment>
<dbReference type="InterPro" id="IPR014025">
    <property type="entry name" value="Glutaredoxin_subgr"/>
</dbReference>
<dbReference type="Pfam" id="PF00462">
    <property type="entry name" value="Glutaredoxin"/>
    <property type="match status" value="1"/>
</dbReference>
<gene>
    <name evidence="7" type="primary">grxC</name>
    <name evidence="7" type="ORF">ESZ_00311</name>
</gene>
<evidence type="ECO:0000259" key="6">
    <source>
        <dbReference type="Pfam" id="PF00462"/>
    </source>
</evidence>
<dbReference type="RefSeq" id="WP_176605026.1">
    <property type="nucleotide sequence ID" value="NZ_LR794158.1"/>
</dbReference>
<dbReference type="Proteomes" id="UP000509549">
    <property type="component" value="Chromosome"/>
</dbReference>
<dbReference type="GO" id="GO:0015035">
    <property type="term" value="F:protein-disulfide reductase activity"/>
    <property type="evidence" value="ECO:0007669"/>
    <property type="project" value="TreeGrafter"/>
</dbReference>
<dbReference type="EMBL" id="LR794158">
    <property type="protein sequence ID" value="CAB3976501.1"/>
    <property type="molecule type" value="Genomic_DNA"/>
</dbReference>
<keyword evidence="3" id="KW-0249">Electron transport</keyword>
<evidence type="ECO:0000256" key="4">
    <source>
        <dbReference type="ARBA" id="ARBA00023157"/>
    </source>
</evidence>
<dbReference type="KEGG" id="acil:ESZ_00311"/>
<evidence type="ECO:0000256" key="3">
    <source>
        <dbReference type="ARBA" id="ARBA00022982"/>
    </source>
</evidence>
<evidence type="ECO:0000313" key="7">
    <source>
        <dbReference type="EMBL" id="CAB3976501.1"/>
    </source>
</evidence>
<dbReference type="PANTHER" id="PTHR46679">
    <property type="match status" value="1"/>
</dbReference>
<dbReference type="PANTHER" id="PTHR46679:SF1">
    <property type="entry name" value="GLUTAREDOXIN-2, MITOCHONDRIAL"/>
    <property type="match status" value="1"/>
</dbReference>
<dbReference type="AlphaFoldDB" id="A0A6J5JY33"/>
<keyword evidence="5" id="KW-0676">Redox-active center</keyword>
<dbReference type="PRINTS" id="PR00160">
    <property type="entry name" value="GLUTAREDOXIN"/>
</dbReference>
<organism evidence="7 8">
    <name type="scientific">Candidatus Azoamicus ciliaticola</name>
    <dbReference type="NCBI Taxonomy" id="2652803"/>
    <lineage>
        <taxon>Bacteria</taxon>
        <taxon>Pseudomonadati</taxon>
        <taxon>Pseudomonadota</taxon>
        <taxon>Gammaproteobacteria</taxon>
        <taxon>Candidatus Azoamicaceae</taxon>
        <taxon>Candidatus Azoamicus</taxon>
    </lineage>
</organism>